<dbReference type="PANTHER" id="PTHR12049">
    <property type="entry name" value="PROTEIN ARGININE METHYLTRANSFERASE NDUFAF7, MITOCHONDRIAL"/>
    <property type="match status" value="1"/>
</dbReference>
<proteinExistence type="predicted"/>
<evidence type="ECO:0000256" key="2">
    <source>
        <dbReference type="ARBA" id="ARBA00022679"/>
    </source>
</evidence>
<dbReference type="InterPro" id="IPR029063">
    <property type="entry name" value="SAM-dependent_MTases_sf"/>
</dbReference>
<dbReference type="PANTHER" id="PTHR12049:SF7">
    <property type="entry name" value="PROTEIN ARGININE METHYLTRANSFERASE NDUFAF7, MITOCHONDRIAL"/>
    <property type="match status" value="1"/>
</dbReference>
<accession>A0A2M8IYX1</accession>
<dbReference type="Gene3D" id="3.40.50.12710">
    <property type="match status" value="1"/>
</dbReference>
<feature type="non-terminal residue" evidence="3">
    <location>
        <position position="102"/>
    </location>
</feature>
<dbReference type="RefSeq" id="WP_205964968.1">
    <property type="nucleotide sequence ID" value="NZ_PGTB01000076.1"/>
</dbReference>
<dbReference type="InterPro" id="IPR038375">
    <property type="entry name" value="NDUFAF7_sf"/>
</dbReference>
<keyword evidence="2 3" id="KW-0808">Transferase</keyword>
<organism evidence="3 4">
    <name type="scientific">Pseudooceanicola lipolyticus</name>
    <dbReference type="NCBI Taxonomy" id="2029104"/>
    <lineage>
        <taxon>Bacteria</taxon>
        <taxon>Pseudomonadati</taxon>
        <taxon>Pseudomonadota</taxon>
        <taxon>Alphaproteobacteria</taxon>
        <taxon>Rhodobacterales</taxon>
        <taxon>Paracoccaceae</taxon>
        <taxon>Pseudooceanicola</taxon>
    </lineage>
</organism>
<dbReference type="Proteomes" id="UP000231553">
    <property type="component" value="Unassembled WGS sequence"/>
</dbReference>
<dbReference type="GO" id="GO:0035243">
    <property type="term" value="F:protein-arginine omega-N symmetric methyltransferase activity"/>
    <property type="evidence" value="ECO:0007669"/>
    <property type="project" value="TreeGrafter"/>
</dbReference>
<evidence type="ECO:0000256" key="1">
    <source>
        <dbReference type="ARBA" id="ARBA00022603"/>
    </source>
</evidence>
<reference evidence="3 4" key="1">
    <citation type="journal article" date="2018" name="Int. J. Syst. Evol. Microbiol.">
        <title>Pseudooceanicola lipolyticus sp. nov., a marine alphaproteobacterium, reclassification of Oceanicola flagellatus as Pseudooceanicola flagellatus comb. nov. and emended description of the genus Pseudooceanicola.</title>
        <authorList>
            <person name="Huang M.-M."/>
            <person name="Guo L.-L."/>
            <person name="Wu Y.-H."/>
            <person name="Lai Q.-L."/>
            <person name="Shao Z.-Z."/>
            <person name="Wang C.-S."/>
            <person name="Wu M."/>
            <person name="Xu X.-W."/>
        </authorList>
    </citation>
    <scope>NUCLEOTIDE SEQUENCE [LARGE SCALE GENOMIC DNA]</scope>
    <source>
        <strain evidence="3 4">157</strain>
    </source>
</reference>
<protein>
    <submittedName>
        <fullName evidence="3">Methyltransferase</fullName>
    </submittedName>
</protein>
<evidence type="ECO:0000313" key="3">
    <source>
        <dbReference type="EMBL" id="PJE35688.1"/>
    </source>
</evidence>
<dbReference type="AlphaFoldDB" id="A0A2M8IYX1"/>
<keyword evidence="1 3" id="KW-0489">Methyltransferase</keyword>
<comment type="caution">
    <text evidence="3">The sequence shown here is derived from an EMBL/GenBank/DDBJ whole genome shotgun (WGS) entry which is preliminary data.</text>
</comment>
<keyword evidence="4" id="KW-1185">Reference proteome</keyword>
<name>A0A2M8IYX1_9RHOB</name>
<dbReference type="GO" id="GO:0032259">
    <property type="term" value="P:methylation"/>
    <property type="evidence" value="ECO:0007669"/>
    <property type="project" value="UniProtKB-KW"/>
</dbReference>
<evidence type="ECO:0000313" key="4">
    <source>
        <dbReference type="Proteomes" id="UP000231553"/>
    </source>
</evidence>
<dbReference type="InterPro" id="IPR003788">
    <property type="entry name" value="NDUFAF7"/>
</dbReference>
<dbReference type="EMBL" id="PGTB01000076">
    <property type="protein sequence ID" value="PJE35688.1"/>
    <property type="molecule type" value="Genomic_DNA"/>
</dbReference>
<gene>
    <name evidence="3" type="ORF">CVM52_15800</name>
</gene>
<sequence>MSLKDLLAARIRQSGPISVADYMADCLMHPEHGYYATRDPLGVAGDFTTAPEISQMFGELIGLALAQTWLDQDRPAPFSLAELGPGRGTLMADALRAAARVP</sequence>
<dbReference type="Pfam" id="PF02636">
    <property type="entry name" value="Methyltransf_28"/>
    <property type="match status" value="1"/>
</dbReference>
<dbReference type="SUPFAM" id="SSF53335">
    <property type="entry name" value="S-adenosyl-L-methionine-dependent methyltransferases"/>
    <property type="match status" value="1"/>
</dbReference>